<dbReference type="EMBL" id="JAFREL020000008">
    <property type="protein sequence ID" value="MEO1773185.1"/>
    <property type="molecule type" value="Genomic_DNA"/>
</dbReference>
<protein>
    <submittedName>
        <fullName evidence="2">Uncharacterized protein</fullName>
    </submittedName>
</protein>
<organism evidence="2 3">
    <name type="scientific">Candidatus Enterococcus ferrettii</name>
    <dbReference type="NCBI Taxonomy" id="2815324"/>
    <lineage>
        <taxon>Bacteria</taxon>
        <taxon>Bacillati</taxon>
        <taxon>Bacillota</taxon>
        <taxon>Bacilli</taxon>
        <taxon>Lactobacillales</taxon>
        <taxon>Enterococcaceae</taxon>
        <taxon>Enterococcus</taxon>
    </lineage>
</organism>
<evidence type="ECO:0000256" key="1">
    <source>
        <dbReference type="SAM" id="Phobius"/>
    </source>
</evidence>
<reference evidence="2 3" key="1">
    <citation type="submission" date="2021-03" db="EMBL/GenBank/DDBJ databases">
        <authorList>
            <person name="Gilmore M.S."/>
            <person name="Schwartzman J."/>
            <person name="Van Tyne D."/>
            <person name="Martin M."/>
            <person name="Earl A.M."/>
            <person name="Manson A.L."/>
            <person name="Straub T."/>
            <person name="Salamzade R."/>
            <person name="Saavedra J."/>
            <person name="Lebreton F."/>
            <person name="Prichula J."/>
            <person name="Schaufler K."/>
            <person name="Gaca A."/>
            <person name="Sgardioli B."/>
            <person name="Wagenaar J."/>
            <person name="Strong T."/>
        </authorList>
    </citation>
    <scope>NUCLEOTIDE SEQUENCE [LARGE SCALE GENOMIC DNA]</scope>
    <source>
        <strain evidence="2 3">665A</strain>
    </source>
</reference>
<accession>A0ABV0EX05</accession>
<sequence length="92" mass="11103">MGKRIQPLSDNEKKRFMRRYSEIRNSIKNRGIRRFILVIASTIIYLTLRDRLIFLETSLKFIVLLFLVGTLKSFGHMMLLDRIYAWFKKYSI</sequence>
<reference evidence="2 3" key="2">
    <citation type="submission" date="2024-02" db="EMBL/GenBank/DDBJ databases">
        <title>The Genome Sequence of Enterococcus sp. DIV0159.</title>
        <authorList>
            <person name="Earl A."/>
            <person name="Manson A."/>
            <person name="Gilmore M."/>
            <person name="Sanders J."/>
            <person name="Shea T."/>
            <person name="Howe W."/>
            <person name="Livny J."/>
            <person name="Cuomo C."/>
            <person name="Neafsey D."/>
            <person name="Birren B."/>
        </authorList>
    </citation>
    <scope>NUCLEOTIDE SEQUENCE [LARGE SCALE GENOMIC DNA]</scope>
    <source>
        <strain evidence="2 3">665A</strain>
    </source>
</reference>
<keyword evidence="3" id="KW-1185">Reference proteome</keyword>
<keyword evidence="1" id="KW-1133">Transmembrane helix</keyword>
<evidence type="ECO:0000313" key="3">
    <source>
        <dbReference type="Proteomes" id="UP000664357"/>
    </source>
</evidence>
<feature type="transmembrane region" description="Helical" evidence="1">
    <location>
        <begin position="60"/>
        <end position="80"/>
    </location>
</feature>
<gene>
    <name evidence="2" type="ORF">JZO67_005169</name>
</gene>
<proteinExistence type="predicted"/>
<keyword evidence="1" id="KW-0472">Membrane</keyword>
<keyword evidence="1" id="KW-0812">Transmembrane</keyword>
<dbReference type="Proteomes" id="UP000664357">
    <property type="component" value="Unassembled WGS sequence"/>
</dbReference>
<feature type="transmembrane region" description="Helical" evidence="1">
    <location>
        <begin position="31"/>
        <end position="48"/>
    </location>
</feature>
<comment type="caution">
    <text evidence="2">The sequence shown here is derived from an EMBL/GenBank/DDBJ whole genome shotgun (WGS) entry which is preliminary data.</text>
</comment>
<evidence type="ECO:0000313" key="2">
    <source>
        <dbReference type="EMBL" id="MEO1773185.1"/>
    </source>
</evidence>
<name>A0ABV0EX05_9ENTE</name>